<gene>
    <name evidence="15 18" type="primary">hisIE</name>
    <name evidence="15" type="synonym">hisI</name>
    <name evidence="18" type="ORF">CRECT_2198</name>
</gene>
<dbReference type="InterPro" id="IPR008179">
    <property type="entry name" value="HisE"/>
</dbReference>
<dbReference type="SUPFAM" id="SSF141734">
    <property type="entry name" value="HisI-like"/>
    <property type="match status" value="1"/>
</dbReference>
<dbReference type="AlphaFoldDB" id="A0A6G5QPY7"/>
<sequence>MKIDWKKVGGLLPAVVQESSSGEVLMLAYMNEEALNLSLKTGFAHYFSRTKNRIWKKGEESGNTQAIDEIFLDCDNDTILLKVVQNGGVACHTGAKSCFFRKISGDGDESNLTSADGQNLTQEQLTQAKKPIYGIIDEVYHTIMDRKLNADPQTSYVASLFKKGENAILKKVGEEATELVMACKDASARKSDISRFDVAESERETINLSKSCADENQTNKERGGRNLQNSSENNGSKSGQILPNLTQSQNENFTKISNENAANKNSQTETSQNQKPKTPTEEIVYEAADLCFHSLVALALHGIHPGRVKAELARRFGLSGIEEKNSRKG</sequence>
<comment type="similarity">
    <text evidence="6 15">In the C-terminal section; belongs to the PRA-PH family.</text>
</comment>
<dbReference type="HAMAP" id="MF_01021">
    <property type="entry name" value="HisI"/>
    <property type="match status" value="1"/>
</dbReference>
<dbReference type="UniPathway" id="UPA00031">
    <property type="reaction ID" value="UER00007"/>
</dbReference>
<proteinExistence type="inferred from homology"/>
<dbReference type="KEGG" id="crx:CRECT_2198"/>
<protein>
    <recommendedName>
        <fullName evidence="15">Histidine biosynthesis bifunctional protein HisIE</fullName>
    </recommendedName>
    <domain>
        <recommendedName>
            <fullName evidence="15">Phosphoribosyl-AMP cyclohydrolase</fullName>
            <shortName evidence="15">PRA-CH</shortName>
            <ecNumber evidence="15">3.5.4.19</ecNumber>
        </recommendedName>
    </domain>
    <domain>
        <recommendedName>
            <fullName evidence="15">Phosphoribosyl-ATP pyrophosphatase</fullName>
            <shortName evidence="15">PRA-PH</shortName>
            <ecNumber evidence="15">3.6.1.31</ecNumber>
        </recommendedName>
    </domain>
</protein>
<feature type="region of interest" description="Phosphoribosyl-AMP cyclohydrolase" evidence="15">
    <location>
        <begin position="1"/>
        <end position="135"/>
    </location>
</feature>
<evidence type="ECO:0000256" key="2">
    <source>
        <dbReference type="ARBA" id="ARBA00001460"/>
    </source>
</evidence>
<dbReference type="InterPro" id="IPR002496">
    <property type="entry name" value="PRib_AMP_CycHydrolase_dom"/>
</dbReference>
<accession>A0A6G5QPY7</accession>
<keyword evidence="10 15" id="KW-0547">Nucleotide-binding</keyword>
<evidence type="ECO:0000256" key="3">
    <source>
        <dbReference type="ARBA" id="ARBA00004496"/>
    </source>
</evidence>
<dbReference type="CDD" id="cd11534">
    <property type="entry name" value="NTP-PPase_HisIE_like"/>
    <property type="match status" value="1"/>
</dbReference>
<keyword evidence="14 15" id="KW-0511">Multifunctional enzyme</keyword>
<dbReference type="GO" id="GO:0004635">
    <property type="term" value="F:phosphoribosyl-AMP cyclohydrolase activity"/>
    <property type="evidence" value="ECO:0007669"/>
    <property type="project" value="UniProtKB-UniRule"/>
</dbReference>
<comment type="subcellular location">
    <subcellularLocation>
        <location evidence="3 15">Cytoplasm</location>
    </subcellularLocation>
</comment>
<dbReference type="Pfam" id="PF01503">
    <property type="entry name" value="PRA-PH"/>
    <property type="match status" value="1"/>
</dbReference>
<evidence type="ECO:0000256" key="15">
    <source>
        <dbReference type="HAMAP-Rule" id="MF_01019"/>
    </source>
</evidence>
<dbReference type="HAMAP" id="MF_01019">
    <property type="entry name" value="HisIE"/>
    <property type="match status" value="1"/>
</dbReference>
<evidence type="ECO:0000259" key="17">
    <source>
        <dbReference type="Pfam" id="PF01502"/>
    </source>
</evidence>
<dbReference type="EC" id="3.5.4.19" evidence="15"/>
<dbReference type="InterPro" id="IPR021130">
    <property type="entry name" value="PRib-ATP_PPHydrolase-like"/>
</dbReference>
<dbReference type="InterPro" id="IPR026660">
    <property type="entry name" value="PRA-CH"/>
</dbReference>
<dbReference type="EMBL" id="CP012543">
    <property type="protein sequence ID" value="QCD47798.1"/>
    <property type="molecule type" value="Genomic_DNA"/>
</dbReference>
<evidence type="ECO:0000256" key="11">
    <source>
        <dbReference type="ARBA" id="ARBA00022801"/>
    </source>
</evidence>
<feature type="compositionally biased region" description="Polar residues" evidence="16">
    <location>
        <begin position="258"/>
        <end position="277"/>
    </location>
</feature>
<dbReference type="GO" id="GO:0000105">
    <property type="term" value="P:L-histidine biosynthetic process"/>
    <property type="evidence" value="ECO:0007669"/>
    <property type="project" value="UniProtKB-UniRule"/>
</dbReference>
<dbReference type="NCBIfam" id="TIGR03188">
    <property type="entry name" value="histidine_hisI"/>
    <property type="match status" value="1"/>
</dbReference>
<evidence type="ECO:0000256" key="16">
    <source>
        <dbReference type="SAM" id="MobiDB-lite"/>
    </source>
</evidence>
<evidence type="ECO:0000256" key="7">
    <source>
        <dbReference type="ARBA" id="ARBA00008299"/>
    </source>
</evidence>
<dbReference type="GO" id="GO:0004636">
    <property type="term" value="F:phosphoribosyl-ATP diphosphatase activity"/>
    <property type="evidence" value="ECO:0007669"/>
    <property type="project" value="UniProtKB-UniRule"/>
</dbReference>
<evidence type="ECO:0000256" key="5">
    <source>
        <dbReference type="ARBA" id="ARBA00005204"/>
    </source>
</evidence>
<dbReference type="GO" id="GO:0005524">
    <property type="term" value="F:ATP binding"/>
    <property type="evidence" value="ECO:0007669"/>
    <property type="project" value="UniProtKB-KW"/>
</dbReference>
<reference evidence="18 19" key="1">
    <citation type="submission" date="2016-07" db="EMBL/GenBank/DDBJ databases">
        <title>Comparative genomics of the Campylobacter concisus group.</title>
        <authorList>
            <person name="Miller W.G."/>
            <person name="Yee E."/>
            <person name="Chapman M.H."/>
            <person name="Huynh S."/>
            <person name="Bono J.L."/>
            <person name="On S.L.W."/>
            <person name="StLeger J."/>
            <person name="Foster G."/>
            <person name="Parker C.T."/>
        </authorList>
    </citation>
    <scope>NUCLEOTIDE SEQUENCE [LARGE SCALE GENOMIC DNA]</scope>
    <source>
        <strain evidence="18 19">ATCC 33238</strain>
    </source>
</reference>
<evidence type="ECO:0000256" key="14">
    <source>
        <dbReference type="ARBA" id="ARBA00023268"/>
    </source>
</evidence>
<dbReference type="PANTHER" id="PTHR42945:SF1">
    <property type="entry name" value="HISTIDINE BIOSYNTHESIS BIFUNCTIONAL PROTEIN HIS7"/>
    <property type="match status" value="1"/>
</dbReference>
<comment type="pathway">
    <text evidence="5 15">Amino-acid biosynthesis; L-histidine biosynthesis; L-histidine from 5-phospho-alpha-D-ribose 1-diphosphate: step 2/9.</text>
</comment>
<dbReference type="InterPro" id="IPR023019">
    <property type="entry name" value="His_synth_HisIE"/>
</dbReference>
<dbReference type="Gene3D" id="3.10.20.810">
    <property type="entry name" value="Phosphoribosyl-AMP cyclohydrolase"/>
    <property type="match status" value="1"/>
</dbReference>
<name>A0A6G5QPY7_CAMRE</name>
<dbReference type="InterPro" id="IPR038019">
    <property type="entry name" value="PRib_AMP_CycHydrolase_sf"/>
</dbReference>
<feature type="region of interest" description="Disordered" evidence="16">
    <location>
        <begin position="207"/>
        <end position="243"/>
    </location>
</feature>
<feature type="region of interest" description="Phosphoribosyl-ATP pyrophosphohydrolase" evidence="15">
    <location>
        <begin position="136"/>
        <end position="329"/>
    </location>
</feature>
<evidence type="ECO:0000256" key="1">
    <source>
        <dbReference type="ARBA" id="ARBA00000024"/>
    </source>
</evidence>
<keyword evidence="13 15" id="KW-0368">Histidine biosynthesis</keyword>
<comment type="pathway">
    <text evidence="4 15">Amino-acid biosynthesis; L-histidine biosynthesis; L-histidine from 5-phospho-alpha-D-ribose 1-diphosphate: step 3/9.</text>
</comment>
<evidence type="ECO:0000256" key="12">
    <source>
        <dbReference type="ARBA" id="ARBA00022840"/>
    </source>
</evidence>
<keyword evidence="8 15" id="KW-0963">Cytoplasm</keyword>
<keyword evidence="9 15" id="KW-0028">Amino-acid biosynthesis</keyword>
<organism evidence="18 19">
    <name type="scientific">Campylobacter rectus</name>
    <name type="common">Wolinella recta</name>
    <dbReference type="NCBI Taxonomy" id="203"/>
    <lineage>
        <taxon>Bacteria</taxon>
        <taxon>Pseudomonadati</taxon>
        <taxon>Campylobacterota</taxon>
        <taxon>Epsilonproteobacteria</taxon>
        <taxon>Campylobacterales</taxon>
        <taxon>Campylobacteraceae</taxon>
        <taxon>Campylobacter</taxon>
    </lineage>
</organism>
<dbReference type="Gene3D" id="1.10.287.1080">
    <property type="entry name" value="MazG-like"/>
    <property type="match status" value="1"/>
</dbReference>
<evidence type="ECO:0000313" key="19">
    <source>
        <dbReference type="Proteomes" id="UP000502377"/>
    </source>
</evidence>
<dbReference type="Pfam" id="PF01502">
    <property type="entry name" value="PRA-CH"/>
    <property type="match status" value="1"/>
</dbReference>
<dbReference type="Proteomes" id="UP000502377">
    <property type="component" value="Chromosome"/>
</dbReference>
<evidence type="ECO:0000256" key="13">
    <source>
        <dbReference type="ARBA" id="ARBA00023102"/>
    </source>
</evidence>
<dbReference type="NCBIfam" id="NF000768">
    <property type="entry name" value="PRK00051.1"/>
    <property type="match status" value="1"/>
</dbReference>
<dbReference type="RefSeq" id="WP_002946047.1">
    <property type="nucleotide sequence ID" value="NZ_CP012543.1"/>
</dbReference>
<evidence type="ECO:0000256" key="9">
    <source>
        <dbReference type="ARBA" id="ARBA00022605"/>
    </source>
</evidence>
<evidence type="ECO:0000256" key="10">
    <source>
        <dbReference type="ARBA" id="ARBA00022741"/>
    </source>
</evidence>
<evidence type="ECO:0000256" key="8">
    <source>
        <dbReference type="ARBA" id="ARBA00022490"/>
    </source>
</evidence>
<keyword evidence="11 15" id="KW-0378">Hydrolase</keyword>
<comment type="catalytic activity">
    <reaction evidence="2 15">
        <text>1-(5-phospho-beta-D-ribosyl)-ATP + H2O = 1-(5-phospho-beta-D-ribosyl)-5'-AMP + diphosphate + H(+)</text>
        <dbReference type="Rhea" id="RHEA:22828"/>
        <dbReference type="ChEBI" id="CHEBI:15377"/>
        <dbReference type="ChEBI" id="CHEBI:15378"/>
        <dbReference type="ChEBI" id="CHEBI:33019"/>
        <dbReference type="ChEBI" id="CHEBI:59457"/>
        <dbReference type="ChEBI" id="CHEBI:73183"/>
        <dbReference type="EC" id="3.6.1.31"/>
    </reaction>
</comment>
<evidence type="ECO:0000256" key="6">
    <source>
        <dbReference type="ARBA" id="ARBA00007731"/>
    </source>
</evidence>
<dbReference type="PANTHER" id="PTHR42945">
    <property type="entry name" value="HISTIDINE BIOSYNTHESIS BIFUNCTIONAL PROTEIN"/>
    <property type="match status" value="1"/>
</dbReference>
<comment type="catalytic activity">
    <reaction evidence="1 15">
        <text>1-(5-phospho-beta-D-ribosyl)-5'-AMP + H2O = 1-(5-phospho-beta-D-ribosyl)-5-[(5-phospho-beta-D-ribosylamino)methylideneamino]imidazole-4-carboxamide</text>
        <dbReference type="Rhea" id="RHEA:20049"/>
        <dbReference type="ChEBI" id="CHEBI:15377"/>
        <dbReference type="ChEBI" id="CHEBI:58435"/>
        <dbReference type="ChEBI" id="CHEBI:59457"/>
        <dbReference type="EC" id="3.5.4.19"/>
    </reaction>
</comment>
<dbReference type="EC" id="3.6.1.31" evidence="15"/>
<dbReference type="SUPFAM" id="SSF101386">
    <property type="entry name" value="all-alpha NTP pyrophosphatases"/>
    <property type="match status" value="2"/>
</dbReference>
<evidence type="ECO:0000313" key="18">
    <source>
        <dbReference type="EMBL" id="QCD47798.1"/>
    </source>
</evidence>
<feature type="compositionally biased region" description="Polar residues" evidence="16">
    <location>
        <begin position="226"/>
        <end position="243"/>
    </location>
</feature>
<keyword evidence="12 15" id="KW-0067">ATP-binding</keyword>
<dbReference type="FunFam" id="3.10.20.810:FF:000001">
    <property type="entry name" value="Histidine biosynthesis bifunctional protein HisIE"/>
    <property type="match status" value="1"/>
</dbReference>
<evidence type="ECO:0000256" key="4">
    <source>
        <dbReference type="ARBA" id="ARBA00005169"/>
    </source>
</evidence>
<feature type="domain" description="Phosphoribosyl-AMP cyclohydrolase" evidence="17">
    <location>
        <begin position="26"/>
        <end position="100"/>
    </location>
</feature>
<dbReference type="GO" id="GO:0005737">
    <property type="term" value="C:cytoplasm"/>
    <property type="evidence" value="ECO:0007669"/>
    <property type="project" value="UniProtKB-SubCell"/>
</dbReference>
<feature type="region of interest" description="Disordered" evidence="16">
    <location>
        <begin position="258"/>
        <end position="279"/>
    </location>
</feature>
<feature type="compositionally biased region" description="Polar residues" evidence="16">
    <location>
        <begin position="207"/>
        <end position="216"/>
    </location>
</feature>
<comment type="similarity">
    <text evidence="7 15">In the N-terminal section; belongs to the PRA-CH family.</text>
</comment>
<dbReference type="NCBIfam" id="NF002747">
    <property type="entry name" value="PRK02759.1"/>
    <property type="match status" value="1"/>
</dbReference>